<dbReference type="OMA" id="RRCIHID"/>
<dbReference type="Proteomes" id="UP000261620">
    <property type="component" value="Unplaced"/>
</dbReference>
<protein>
    <submittedName>
        <fullName evidence="1">Uncharacterized protein</fullName>
    </submittedName>
</protein>
<accession>A0A3Q3VMT8</accession>
<keyword evidence="2" id="KW-1185">Reference proteome</keyword>
<reference evidence="1" key="1">
    <citation type="submission" date="2025-08" db="UniProtKB">
        <authorList>
            <consortium name="Ensembl"/>
        </authorList>
    </citation>
    <scope>IDENTIFICATION</scope>
</reference>
<evidence type="ECO:0000313" key="2">
    <source>
        <dbReference type="Proteomes" id="UP000261620"/>
    </source>
</evidence>
<sequence length="129" mass="14981">MEVSRRRTLQKHLEPARPLRRCLHVVIGKQSAPVISDLKWWIKDVSLKLINYIINCSPMKNLSLCRISYSRDFLIALANCAESRRKPEFLPDKSISFFFSHGTSYPMTENTLKHISNVLKGVHKKNLMK</sequence>
<reference evidence="1" key="2">
    <citation type="submission" date="2025-09" db="UniProtKB">
        <authorList>
            <consortium name="Ensembl"/>
        </authorList>
    </citation>
    <scope>IDENTIFICATION</scope>
</reference>
<dbReference type="AlphaFoldDB" id="A0A3Q3VMT8"/>
<dbReference type="Ensembl" id="ENSMMOT00000003031.1">
    <property type="protein sequence ID" value="ENSMMOP00000002986.1"/>
    <property type="gene ID" value="ENSMMOG00000002406.1"/>
</dbReference>
<organism evidence="1 2">
    <name type="scientific">Mola mola</name>
    <name type="common">Ocean sunfish</name>
    <name type="synonym">Tetraodon mola</name>
    <dbReference type="NCBI Taxonomy" id="94237"/>
    <lineage>
        <taxon>Eukaryota</taxon>
        <taxon>Metazoa</taxon>
        <taxon>Chordata</taxon>
        <taxon>Craniata</taxon>
        <taxon>Vertebrata</taxon>
        <taxon>Euteleostomi</taxon>
        <taxon>Actinopterygii</taxon>
        <taxon>Neopterygii</taxon>
        <taxon>Teleostei</taxon>
        <taxon>Neoteleostei</taxon>
        <taxon>Acanthomorphata</taxon>
        <taxon>Eupercaria</taxon>
        <taxon>Tetraodontiformes</taxon>
        <taxon>Molidae</taxon>
        <taxon>Mola</taxon>
    </lineage>
</organism>
<evidence type="ECO:0000313" key="1">
    <source>
        <dbReference type="Ensembl" id="ENSMMOP00000002986.1"/>
    </source>
</evidence>
<name>A0A3Q3VMT8_MOLML</name>
<proteinExistence type="predicted"/>